<dbReference type="AlphaFoldDB" id="A0A2G1BP74"/>
<gene>
    <name evidence="1" type="ORF">CSC81_18405</name>
</gene>
<proteinExistence type="predicted"/>
<comment type="caution">
    <text evidence="1">The sequence shown here is derived from an EMBL/GenBank/DDBJ whole genome shotgun (WGS) entry which is preliminary data.</text>
</comment>
<organism evidence="1 2">
    <name type="scientific">Tenacibaculum discolor</name>
    <dbReference type="NCBI Taxonomy" id="361581"/>
    <lineage>
        <taxon>Bacteria</taxon>
        <taxon>Pseudomonadati</taxon>
        <taxon>Bacteroidota</taxon>
        <taxon>Flavobacteriia</taxon>
        <taxon>Flavobacteriales</taxon>
        <taxon>Flavobacteriaceae</taxon>
        <taxon>Tenacibaculum</taxon>
    </lineage>
</organism>
<evidence type="ECO:0000313" key="1">
    <source>
        <dbReference type="EMBL" id="PHN95827.1"/>
    </source>
</evidence>
<feature type="non-terminal residue" evidence="1">
    <location>
        <position position="1"/>
    </location>
</feature>
<dbReference type="Proteomes" id="UP000222163">
    <property type="component" value="Unassembled WGS sequence"/>
</dbReference>
<accession>A0A2G1BP74</accession>
<sequence length="100" mass="10984">TLSPQQRSSDLPAQVAKRAKTYAAPLADTRFLVQTQSSQDIDDAMPLLDQAASFIEQEWATVKVLGDIRGCTFDQGRVTLPAEIKAAWIRYADAGWMGIT</sequence>
<reference evidence="1 2" key="1">
    <citation type="journal article" date="2016" name="Nat. Commun.">
        <title>Microbial interactions lead to rapid micro-scale successions on model marine particles.</title>
        <authorList>
            <person name="Datta M.S."/>
            <person name="Sliwerska E."/>
            <person name="Gore J."/>
            <person name="Polz M.F."/>
            <person name="Cordero O.X."/>
        </authorList>
    </citation>
    <scope>NUCLEOTIDE SEQUENCE [LARGE SCALE GENOMIC DNA]</scope>
    <source>
        <strain evidence="1 2">4G03</strain>
    </source>
</reference>
<dbReference type="EMBL" id="PDUU01001003">
    <property type="protein sequence ID" value="PHN95827.1"/>
    <property type="molecule type" value="Genomic_DNA"/>
</dbReference>
<name>A0A2G1BP74_9FLAO</name>
<evidence type="ECO:0000313" key="2">
    <source>
        <dbReference type="Proteomes" id="UP000222163"/>
    </source>
</evidence>
<feature type="non-terminal residue" evidence="1">
    <location>
        <position position="100"/>
    </location>
</feature>
<protein>
    <submittedName>
        <fullName evidence="1">Uncharacterized protein</fullName>
    </submittedName>
</protein>